<proteinExistence type="predicted"/>
<dbReference type="SUPFAM" id="SSF53822">
    <property type="entry name" value="Periplasmic binding protein-like I"/>
    <property type="match status" value="1"/>
</dbReference>
<dbReference type="SUPFAM" id="SSF47413">
    <property type="entry name" value="lambda repressor-like DNA-binding domains"/>
    <property type="match status" value="1"/>
</dbReference>
<dbReference type="InterPro" id="IPR000843">
    <property type="entry name" value="HTH_LacI"/>
</dbReference>
<keyword evidence="2" id="KW-0238">DNA-binding</keyword>
<dbReference type="PROSITE" id="PS50932">
    <property type="entry name" value="HTH_LACI_2"/>
    <property type="match status" value="1"/>
</dbReference>
<dbReference type="RefSeq" id="WP_039479353.1">
    <property type="nucleotide sequence ID" value="NZ_JSYN01000025.1"/>
</dbReference>
<dbReference type="PANTHER" id="PTHR30146:SF109">
    <property type="entry name" value="HTH-TYPE TRANSCRIPTIONAL REGULATOR GALS"/>
    <property type="match status" value="1"/>
</dbReference>
<dbReference type="CDD" id="cd06267">
    <property type="entry name" value="PBP1_LacI_sugar_binding-like"/>
    <property type="match status" value="1"/>
</dbReference>
<dbReference type="AlphaFoldDB" id="A0A0C1D4F7"/>
<dbReference type="Pfam" id="PF00356">
    <property type="entry name" value="LacI"/>
    <property type="match status" value="1"/>
</dbReference>
<feature type="domain" description="HTH lacI-type" evidence="4">
    <location>
        <begin position="5"/>
        <end position="62"/>
    </location>
</feature>
<keyword evidence="6" id="KW-1185">Reference proteome</keyword>
<dbReference type="EMBL" id="JSYN01000025">
    <property type="protein sequence ID" value="KIA91876.1"/>
    <property type="molecule type" value="Genomic_DNA"/>
</dbReference>
<evidence type="ECO:0000256" key="1">
    <source>
        <dbReference type="ARBA" id="ARBA00023015"/>
    </source>
</evidence>
<dbReference type="InterPro" id="IPR028082">
    <property type="entry name" value="Peripla_BP_I"/>
</dbReference>
<reference evidence="5 6" key="1">
    <citation type="submission" date="2014-10" db="EMBL/GenBank/DDBJ databases">
        <title>Pedobacter Kyungheensis.</title>
        <authorList>
            <person name="Anderson B.M."/>
            <person name="Newman J.D."/>
        </authorList>
    </citation>
    <scope>NUCLEOTIDE SEQUENCE [LARGE SCALE GENOMIC DNA]</scope>
    <source>
        <strain evidence="5 6">KACC 16221</strain>
    </source>
</reference>
<protein>
    <recommendedName>
        <fullName evidence="4">HTH lacI-type domain-containing protein</fullName>
    </recommendedName>
</protein>
<evidence type="ECO:0000259" key="4">
    <source>
        <dbReference type="PROSITE" id="PS50932"/>
    </source>
</evidence>
<accession>A0A0C1D4F7</accession>
<dbReference type="Gene3D" id="1.10.260.40">
    <property type="entry name" value="lambda repressor-like DNA-binding domains"/>
    <property type="match status" value="1"/>
</dbReference>
<dbReference type="Proteomes" id="UP000031246">
    <property type="component" value="Unassembled WGS sequence"/>
</dbReference>
<evidence type="ECO:0000313" key="5">
    <source>
        <dbReference type="EMBL" id="KIA91876.1"/>
    </source>
</evidence>
<dbReference type="Pfam" id="PF00532">
    <property type="entry name" value="Peripla_BP_1"/>
    <property type="match status" value="1"/>
</dbReference>
<name>A0A0C1D4F7_9SPHI</name>
<sequence>MNQKISIKDVAKKAGVCISTVSIALNKSTNKGLISQVTIERIRDIAKRLNYQPNSFAKSLRTGRSGLIGFLVEDISNPFYAKLASALENQADQLGYTLVITNLGKERKNFQRKMKAFNGHLFDAFIIAPIHGIYPQLQALLTTKRPVVFFDQFVPGLNSDFVLTDHFHALKLGTMHLIKKGYSNIALIKIESNNQQFINDYTRYMRVMKSRDKKISVLDIPKHFANDTQKRIIHFFDKHHEIDALIFAPGAFAKTMLSLGRGTTSSFIQNMKIVAYDNFDLLKHLMPTITFISTPIEEICLSIMEKLNAKISANHEVLPNVGTIKVKPLIIEAVNYITLKE</sequence>
<comment type="caution">
    <text evidence="5">The sequence shown here is derived from an EMBL/GenBank/DDBJ whole genome shotgun (WGS) entry which is preliminary data.</text>
</comment>
<dbReference type="CDD" id="cd01392">
    <property type="entry name" value="HTH_LacI"/>
    <property type="match status" value="1"/>
</dbReference>
<dbReference type="Gene3D" id="3.40.50.2300">
    <property type="match status" value="2"/>
</dbReference>
<evidence type="ECO:0000256" key="2">
    <source>
        <dbReference type="ARBA" id="ARBA00023125"/>
    </source>
</evidence>
<keyword evidence="1" id="KW-0805">Transcription regulation</keyword>
<organism evidence="5 6">
    <name type="scientific">Pedobacter kyungheensis</name>
    <dbReference type="NCBI Taxonomy" id="1069985"/>
    <lineage>
        <taxon>Bacteria</taxon>
        <taxon>Pseudomonadati</taxon>
        <taxon>Bacteroidota</taxon>
        <taxon>Sphingobacteriia</taxon>
        <taxon>Sphingobacteriales</taxon>
        <taxon>Sphingobacteriaceae</taxon>
        <taxon>Pedobacter</taxon>
    </lineage>
</organism>
<dbReference type="PANTHER" id="PTHR30146">
    <property type="entry name" value="LACI-RELATED TRANSCRIPTIONAL REPRESSOR"/>
    <property type="match status" value="1"/>
</dbReference>
<evidence type="ECO:0000313" key="6">
    <source>
        <dbReference type="Proteomes" id="UP000031246"/>
    </source>
</evidence>
<keyword evidence="3" id="KW-0804">Transcription</keyword>
<dbReference type="GO" id="GO:0000976">
    <property type="term" value="F:transcription cis-regulatory region binding"/>
    <property type="evidence" value="ECO:0007669"/>
    <property type="project" value="TreeGrafter"/>
</dbReference>
<dbReference type="InterPro" id="IPR001761">
    <property type="entry name" value="Peripla_BP/Lac1_sug-bd_dom"/>
</dbReference>
<evidence type="ECO:0000256" key="3">
    <source>
        <dbReference type="ARBA" id="ARBA00023163"/>
    </source>
</evidence>
<dbReference type="SMART" id="SM00354">
    <property type="entry name" value="HTH_LACI"/>
    <property type="match status" value="1"/>
</dbReference>
<dbReference type="InterPro" id="IPR010982">
    <property type="entry name" value="Lambda_DNA-bd_dom_sf"/>
</dbReference>
<dbReference type="GO" id="GO:0003700">
    <property type="term" value="F:DNA-binding transcription factor activity"/>
    <property type="evidence" value="ECO:0007669"/>
    <property type="project" value="TreeGrafter"/>
</dbReference>
<gene>
    <name evidence="5" type="ORF">OC25_18965</name>
</gene>